<dbReference type="AlphaFoldDB" id="A0A1D6GWN2"/>
<protein>
    <submittedName>
        <fullName evidence="6">Cysteine-rich receptor-like protein kinase 10</fullName>
    </submittedName>
</protein>
<accession>A0A1D6GWN2</accession>
<dbReference type="STRING" id="4577.A0A1D6GWN2"/>
<dbReference type="InterPro" id="IPR011009">
    <property type="entry name" value="Kinase-like_dom_sf"/>
</dbReference>
<evidence type="ECO:0000256" key="5">
    <source>
        <dbReference type="ARBA" id="ARBA00022840"/>
    </source>
</evidence>
<dbReference type="GO" id="GO:0005524">
    <property type="term" value="F:ATP binding"/>
    <property type="evidence" value="ECO:0007669"/>
    <property type="project" value="UniProtKB-KW"/>
</dbReference>
<dbReference type="ExpressionAtlas" id="A0A1D6GWN2">
    <property type="expression patterns" value="baseline"/>
</dbReference>
<evidence type="ECO:0000256" key="2">
    <source>
        <dbReference type="ARBA" id="ARBA00022679"/>
    </source>
</evidence>
<dbReference type="Gene3D" id="3.30.200.20">
    <property type="entry name" value="Phosphorylase Kinase, domain 1"/>
    <property type="match status" value="1"/>
</dbReference>
<organism evidence="6">
    <name type="scientific">Zea mays</name>
    <name type="common">Maize</name>
    <dbReference type="NCBI Taxonomy" id="4577"/>
    <lineage>
        <taxon>Eukaryota</taxon>
        <taxon>Viridiplantae</taxon>
        <taxon>Streptophyta</taxon>
        <taxon>Embryophyta</taxon>
        <taxon>Tracheophyta</taxon>
        <taxon>Spermatophyta</taxon>
        <taxon>Magnoliopsida</taxon>
        <taxon>Liliopsida</taxon>
        <taxon>Poales</taxon>
        <taxon>Poaceae</taxon>
        <taxon>PACMAD clade</taxon>
        <taxon>Panicoideae</taxon>
        <taxon>Andropogonodae</taxon>
        <taxon>Andropogoneae</taxon>
        <taxon>Tripsacinae</taxon>
        <taxon>Zea</taxon>
    </lineage>
</organism>
<dbReference type="EMBL" id="CM000781">
    <property type="protein sequence ID" value="AQK67277.1"/>
    <property type="molecule type" value="Genomic_DNA"/>
</dbReference>
<reference evidence="6" key="1">
    <citation type="submission" date="2015-12" db="EMBL/GenBank/DDBJ databases">
        <title>Update maize B73 reference genome by single molecule sequencing technologies.</title>
        <authorList>
            <consortium name="Maize Genome Sequencing Project"/>
            <person name="Ware D."/>
        </authorList>
    </citation>
    <scope>NUCLEOTIDE SEQUENCE</scope>
    <source>
        <tissue evidence="6">Seedling</tissue>
    </source>
</reference>
<evidence type="ECO:0000256" key="4">
    <source>
        <dbReference type="ARBA" id="ARBA00022777"/>
    </source>
</evidence>
<keyword evidence="2" id="KW-0808">Transferase</keyword>
<dbReference type="PANTHER" id="PTHR27002:SF926">
    <property type="entry name" value="OS07G0535800 PROTEIN"/>
    <property type="match status" value="1"/>
</dbReference>
<dbReference type="PANTHER" id="PTHR27002">
    <property type="entry name" value="RECEPTOR-LIKE SERINE/THREONINE-PROTEIN KINASE SD1-8"/>
    <property type="match status" value="1"/>
</dbReference>
<name>A0A1D6GWN2_MAIZE</name>
<keyword evidence="1" id="KW-0723">Serine/threonine-protein kinase</keyword>
<evidence type="ECO:0000256" key="3">
    <source>
        <dbReference type="ARBA" id="ARBA00022741"/>
    </source>
</evidence>
<keyword evidence="3" id="KW-0547">Nucleotide-binding</keyword>
<evidence type="ECO:0000313" key="6">
    <source>
        <dbReference type="EMBL" id="AQK67277.1"/>
    </source>
</evidence>
<evidence type="ECO:0000256" key="1">
    <source>
        <dbReference type="ARBA" id="ARBA00022527"/>
    </source>
</evidence>
<keyword evidence="6" id="KW-0675">Receptor</keyword>
<dbReference type="SUPFAM" id="SSF56112">
    <property type="entry name" value="Protein kinase-like (PK-like)"/>
    <property type="match status" value="1"/>
</dbReference>
<gene>
    <name evidence="6" type="ORF">ZEAMMB73_Zm00001d014841</name>
</gene>
<proteinExistence type="predicted"/>
<dbReference type="InParanoid" id="A0A1D6GWN2"/>
<keyword evidence="5" id="KW-0067">ATP-binding</keyword>
<dbReference type="GO" id="GO:0004674">
    <property type="term" value="F:protein serine/threonine kinase activity"/>
    <property type="evidence" value="ECO:0007669"/>
    <property type="project" value="UniProtKB-KW"/>
</dbReference>
<dbReference type="SMR" id="A0A1D6GWN2"/>
<sequence length="147" mass="16348">MAETGQAPCAWCCSFTEVPGIGGHIDPCRSAQKRWVDFEPYVVFDLHQIFEATYNFSEDNKLGEGGFGPVYKDQFPEAAGIGVKRLASHSGQGFVEFKIEVHLMAKFQHTNLVTLDVAHGNRRKFGSMNTCQRKAWTSLSLFVNGLS</sequence>
<keyword evidence="4 6" id="KW-0418">Kinase</keyword>